<keyword evidence="3" id="KW-1185">Reference proteome</keyword>
<feature type="compositionally biased region" description="Low complexity" evidence="1">
    <location>
        <begin position="389"/>
        <end position="419"/>
    </location>
</feature>
<reference evidence="2" key="1">
    <citation type="submission" date="2022-07" db="EMBL/GenBank/DDBJ databases">
        <title>Phylogenomic reconstructions and comparative analyses of Kickxellomycotina fungi.</title>
        <authorList>
            <person name="Reynolds N.K."/>
            <person name="Stajich J.E."/>
            <person name="Barry K."/>
            <person name="Grigoriev I.V."/>
            <person name="Crous P."/>
            <person name="Smith M.E."/>
        </authorList>
    </citation>
    <scope>NUCLEOTIDE SEQUENCE</scope>
    <source>
        <strain evidence="2">RSA 567</strain>
    </source>
</reference>
<feature type="compositionally biased region" description="Polar residues" evidence="1">
    <location>
        <begin position="84"/>
        <end position="96"/>
    </location>
</feature>
<dbReference type="OrthoDB" id="5600336at2759"/>
<gene>
    <name evidence="2" type="ORF">H4R34_003383</name>
</gene>
<feature type="region of interest" description="Disordered" evidence="1">
    <location>
        <begin position="63"/>
        <end position="156"/>
    </location>
</feature>
<feature type="compositionally biased region" description="Polar residues" evidence="1">
    <location>
        <begin position="502"/>
        <end position="511"/>
    </location>
</feature>
<evidence type="ECO:0000313" key="2">
    <source>
        <dbReference type="EMBL" id="KAJ1977950.1"/>
    </source>
</evidence>
<dbReference type="AlphaFoldDB" id="A0A9W8B7L9"/>
<name>A0A9W8B7L9_9FUNG</name>
<protein>
    <submittedName>
        <fullName evidence="2">Uncharacterized protein</fullName>
    </submittedName>
</protein>
<dbReference type="EMBL" id="JANBQB010000309">
    <property type="protein sequence ID" value="KAJ1977950.1"/>
    <property type="molecule type" value="Genomic_DNA"/>
</dbReference>
<feature type="region of interest" description="Disordered" evidence="1">
    <location>
        <begin position="562"/>
        <end position="591"/>
    </location>
</feature>
<feature type="compositionally biased region" description="Low complexity" evidence="1">
    <location>
        <begin position="562"/>
        <end position="583"/>
    </location>
</feature>
<feature type="region of interest" description="Disordered" evidence="1">
    <location>
        <begin position="350"/>
        <end position="419"/>
    </location>
</feature>
<dbReference type="Proteomes" id="UP001151582">
    <property type="component" value="Unassembled WGS sequence"/>
</dbReference>
<feature type="region of interest" description="Disordered" evidence="1">
    <location>
        <begin position="502"/>
        <end position="530"/>
    </location>
</feature>
<evidence type="ECO:0000313" key="3">
    <source>
        <dbReference type="Proteomes" id="UP001151582"/>
    </source>
</evidence>
<feature type="compositionally biased region" description="Low complexity" evidence="1">
    <location>
        <begin position="512"/>
        <end position="530"/>
    </location>
</feature>
<feature type="compositionally biased region" description="Low complexity" evidence="1">
    <location>
        <begin position="105"/>
        <end position="135"/>
    </location>
</feature>
<feature type="region of interest" description="Disordered" evidence="1">
    <location>
        <begin position="608"/>
        <end position="642"/>
    </location>
</feature>
<sequence length="663" mass="72779">MPELVETLSDVDKLSRPSLQSLCKQLGIRGRNRKNHALIQDIRQVLSSHDGLDHPEASSLLDRNDTILPLPRYDDDDNDDEIRSSQPTVGSPQSGRLDSLACTVSSASPSALEAPSSARPLDFSKSQSVSERSQSLVTPKVKRGNGPTDEISSPTSKSIDAALATSQLFQRQATARSHANAHLVLQSEGTYDPTDDAIPWLTEHGFSHCLKLLRHEDLVQFSVLKEVTFDILRHAGLSIGTALKLLQALSQRFPGQQCTVPRGLTFQHSEAIDAMVGQRLNDLYDAVNYGSTSLHPTPSRSAESRADLELLDQACDIPPSPSSTVPNLTREFPTEITRLETEIHKQFAPTPIPTVGRASKLRTLPSPPSALRASKRRRTATAPYTRDQTPAPTEFTPTAPETPSFRSLQQRSQGSQSVSRLTRLFDTIRPESSTSAKTPLNPAHRVQRVQFHSVPQRPRTTLHSSFTVPRKKLGAPRPRVWKPQTGSGCFSATPFRFTPQATLSAQPSAAHTSPRSQRTTRPTTTMARSMPFTAYVRQLASGKTSTFNGEQENCPATTVSLLTTRSPTSPSQPTQSPSSKSTTGPRRKRTSWRDHFLSHERNAALQELDENQQGPPQGVGISNEAHVSHNGTASPKPLFANPGQQFTFRHFVNDKDPFTATKR</sequence>
<proteinExistence type="predicted"/>
<comment type="caution">
    <text evidence="2">The sequence shown here is derived from an EMBL/GenBank/DDBJ whole genome shotgun (WGS) entry which is preliminary data.</text>
</comment>
<organism evidence="2 3">
    <name type="scientific">Dimargaris verticillata</name>
    <dbReference type="NCBI Taxonomy" id="2761393"/>
    <lineage>
        <taxon>Eukaryota</taxon>
        <taxon>Fungi</taxon>
        <taxon>Fungi incertae sedis</taxon>
        <taxon>Zoopagomycota</taxon>
        <taxon>Kickxellomycotina</taxon>
        <taxon>Dimargaritomycetes</taxon>
        <taxon>Dimargaritales</taxon>
        <taxon>Dimargaritaceae</taxon>
        <taxon>Dimargaris</taxon>
    </lineage>
</organism>
<accession>A0A9W8B7L9</accession>
<evidence type="ECO:0000256" key="1">
    <source>
        <dbReference type="SAM" id="MobiDB-lite"/>
    </source>
</evidence>